<evidence type="ECO:0000256" key="1">
    <source>
        <dbReference type="SAM" id="Phobius"/>
    </source>
</evidence>
<proteinExistence type="predicted"/>
<dbReference type="AlphaFoldDB" id="A0AAD5XBZ8"/>
<feature type="transmembrane region" description="Helical" evidence="1">
    <location>
        <begin position="371"/>
        <end position="398"/>
    </location>
</feature>
<sequence>MSRQQKLNLGAIKTIKSDYLSDNELRDLFPAHSPSIIASNKPSSGTAGQFSLARSRSTSAADQEFDCSSFTVDKVTRSRPSSLVLIQRQIREFKAKEQRDNAERCAQNSRKRVGNYFVELRDDSETLSENDLKCKNNTAVNICSGFNNWRHESMIAGMVSTSFVHQTRPLYEPESLGRIQSRPKLLYQLLFFILTPVHSAAGICLLATAILTFTDAYDTSQIIRETFPKSWNTAAVFFILMFPSNLTSLIAYSTQRKTLLMISAAISFFVLVLVCATAGMAFVAARSDTTVVDLNNVWTEWVASNSSAPARFEEVYFCYGYEDALDKGRECDSGWCSVASLRYGAAWMNNSAVMLLLPGCKEKFEMFWKHVILVVCVGAFLILPLALTQFLLNFGFFVM</sequence>
<keyword evidence="3" id="KW-1185">Reference proteome</keyword>
<name>A0AAD5XBZ8_9FUNG</name>
<feature type="transmembrane region" description="Helical" evidence="1">
    <location>
        <begin position="185"/>
        <end position="211"/>
    </location>
</feature>
<comment type="caution">
    <text evidence="2">The sequence shown here is derived from an EMBL/GenBank/DDBJ whole genome shotgun (WGS) entry which is preliminary data.</text>
</comment>
<evidence type="ECO:0000313" key="2">
    <source>
        <dbReference type="EMBL" id="KAJ3095052.1"/>
    </source>
</evidence>
<dbReference type="EMBL" id="JADGJH010002757">
    <property type="protein sequence ID" value="KAJ3095052.1"/>
    <property type="molecule type" value="Genomic_DNA"/>
</dbReference>
<dbReference type="Proteomes" id="UP001211907">
    <property type="component" value="Unassembled WGS sequence"/>
</dbReference>
<feature type="transmembrane region" description="Helical" evidence="1">
    <location>
        <begin position="259"/>
        <end position="285"/>
    </location>
</feature>
<reference evidence="2" key="1">
    <citation type="submission" date="2020-05" db="EMBL/GenBank/DDBJ databases">
        <title>Phylogenomic resolution of chytrid fungi.</title>
        <authorList>
            <person name="Stajich J.E."/>
            <person name="Amses K."/>
            <person name="Simmons R."/>
            <person name="Seto K."/>
            <person name="Myers J."/>
            <person name="Bonds A."/>
            <person name="Quandt C.A."/>
            <person name="Barry K."/>
            <person name="Liu P."/>
            <person name="Grigoriev I."/>
            <person name="Longcore J.E."/>
            <person name="James T.Y."/>
        </authorList>
    </citation>
    <scope>NUCLEOTIDE SEQUENCE</scope>
    <source>
        <strain evidence="2">JEL0513</strain>
    </source>
</reference>
<accession>A0AAD5XBZ8</accession>
<keyword evidence="1" id="KW-1133">Transmembrane helix</keyword>
<keyword evidence="1" id="KW-0472">Membrane</keyword>
<feature type="transmembrane region" description="Helical" evidence="1">
    <location>
        <begin position="231"/>
        <end position="252"/>
    </location>
</feature>
<gene>
    <name evidence="2" type="ORF">HK100_005933</name>
</gene>
<keyword evidence="1" id="KW-0812">Transmembrane</keyword>
<evidence type="ECO:0000313" key="3">
    <source>
        <dbReference type="Proteomes" id="UP001211907"/>
    </source>
</evidence>
<organism evidence="2 3">
    <name type="scientific">Physocladia obscura</name>
    <dbReference type="NCBI Taxonomy" id="109957"/>
    <lineage>
        <taxon>Eukaryota</taxon>
        <taxon>Fungi</taxon>
        <taxon>Fungi incertae sedis</taxon>
        <taxon>Chytridiomycota</taxon>
        <taxon>Chytridiomycota incertae sedis</taxon>
        <taxon>Chytridiomycetes</taxon>
        <taxon>Chytridiales</taxon>
        <taxon>Chytriomycetaceae</taxon>
        <taxon>Physocladia</taxon>
    </lineage>
</organism>
<protein>
    <submittedName>
        <fullName evidence="2">Uncharacterized protein</fullName>
    </submittedName>
</protein>